<feature type="domain" description="PHD-type" evidence="13">
    <location>
        <begin position="1904"/>
        <end position="1955"/>
    </location>
</feature>
<feature type="compositionally biased region" description="Basic residues" evidence="11">
    <location>
        <begin position="1"/>
        <end position="12"/>
    </location>
</feature>
<proteinExistence type="evidence at protein level"/>
<dbReference type="OrthoDB" id="784962at2759"/>
<feature type="compositionally biased region" description="Polar residues" evidence="11">
    <location>
        <begin position="80"/>
        <end position="93"/>
    </location>
</feature>
<dbReference type="GO" id="GO:0016589">
    <property type="term" value="C:NURF complex"/>
    <property type="evidence" value="ECO:0007669"/>
    <property type="project" value="InterPro"/>
</dbReference>
<dbReference type="PANTHER" id="PTHR45975">
    <property type="entry name" value="NUCLEOSOME-REMODELING FACTOR SUBUNIT BPTF"/>
    <property type="match status" value="1"/>
</dbReference>
<dbReference type="SUPFAM" id="SSF47370">
    <property type="entry name" value="Bromodomain"/>
    <property type="match status" value="1"/>
</dbReference>
<evidence type="ECO:0000313" key="17">
    <source>
        <dbReference type="WormBase" id="F26H11.2s"/>
    </source>
</evidence>
<feature type="domain" description="PHD-type" evidence="13">
    <location>
        <begin position="1964"/>
        <end position="2015"/>
    </location>
</feature>
<dbReference type="EMBL" id="BX284602">
    <property type="protein sequence ID" value="CAA0059157.1"/>
    <property type="molecule type" value="Genomic_DNA"/>
</dbReference>
<feature type="compositionally biased region" description="Basic residues" evidence="11">
    <location>
        <begin position="94"/>
        <end position="112"/>
    </location>
</feature>
<evidence type="ECO:0000256" key="3">
    <source>
        <dbReference type="ARBA" id="ARBA00022771"/>
    </source>
</evidence>
<evidence type="ECO:0000313" key="16">
    <source>
        <dbReference type="Proteomes" id="UP000001940"/>
    </source>
</evidence>
<dbReference type="SMART" id="SM00297">
    <property type="entry name" value="BROMO"/>
    <property type="match status" value="1"/>
</dbReference>
<evidence type="ECO:0000256" key="9">
    <source>
        <dbReference type="PROSITE-ProRule" id="PRU00035"/>
    </source>
</evidence>
<dbReference type="InterPro" id="IPR001965">
    <property type="entry name" value="Znf_PHD"/>
</dbReference>
<dbReference type="CTD" id="175098"/>
<dbReference type="SMART" id="SM00249">
    <property type="entry name" value="PHD"/>
    <property type="match status" value="3"/>
</dbReference>
<keyword evidence="8" id="KW-0539">Nucleus</keyword>
<dbReference type="Pfam" id="PF00628">
    <property type="entry name" value="PHD"/>
    <property type="match status" value="2"/>
</dbReference>
<keyword evidence="7" id="KW-0804">Transcription</keyword>
<sequence length="2199" mass="252781">MAPPRGRSKRKHPSESGNSSIADSEDPSESTSSSRPRRSRLPKRYFDDGYSPPPTKKRAAQRETPSDAEEVEVKIEEISVRSTPASTPAPKSTSKARGRPKKNPTPPRRKSLKRQEEDIIYMDEDSEEEEESSDDEFMLNEDQVVQEEEEELNLTDIKIEKGLDEENKYCPWLDEDPASLPKLELPESSQDIPIPTASIMDAVEIYEILRSYHRTLRITPFTFEDFCAALISHNNSCIMAEVHMALLRNCLKSDDEEQTHYSVTETNNSVNIMIHHMDTLTYAEILRQYIEAYPFADASVRDAINVDNYPFVGYDAKLVVLLFMSYRFLYSSEFKKLVNNVGKFQNDENCRVCGKSSGRVVGCTQCEAAFHVECSHLKPFPEVLVCNICKKNSAVRGVLPPDEAVDREPLRSQPIGRDRYGRYYWFIVRRLVVQSLDETELYYYSTVPQLYQLLQKLDRTYYEKDLCDTIRLRIDEFLEQMALTVEMTSERREAALETMVKRQLIGYDFAEATTPQIYLHRDSMKRMASILRDCAQKGQVKQEVKLEEPVEGQSPVKCVQFVEDSILPESMIGIFDAKLINTFWSGGATQEELVEQFVDISDNFDAPSANLWRMGDEGNDQTFMTYYNYYSRNEMSESFLTRKKAADKKKYMASKFAQIDNFDWVVAKNRQFYGDASLHCKFIMWTLQQVIKNIPIDLMHRKWPEFAKGFDLEVSVADDYKKLVTCLLKLDCAVRKTIFMPQWWNGLGQTRLERITVDQRENFMKEQQRLKKIDADALTKDLDDSFVRVNYMKPKWPNTYILRQRGETYRNAGKGSMGGWAWVAAKYVEKWIQVPESPKLPLAVTVEEIKTESVSNRKARRLELLVSKITKKRQRSGGKSSKKPTFELTNGCYSPSCRSNPNRKCYSPMCRNGYLVSAKQAHDERKLEESGVLGEEKAWPIPEIQTFSTKRGGKSIFVLQKNSRILRQMIMGGGCQQVYMPGFSAGIKSNLLIWPYPAPRPTLDLCWKWQTLNARSLHAVALQLKIIWSSIKFNEFDPDDTHPDRRVVIDTPSHDERRRIIRHKEMPPYGQYERYEMEIEIIPLYDEPEEEDESWLSRNRGGSSEFSHRSSSARKKRPQRSLDNRRATAIRREWVDGVTLKVFEIKDYWKWIRAEAEKTAKRKLEATRKAQKAKEDEERRRIQQQQQRSVARIPVPMHSLIPSERNNVPYLGSQQQRRPNGNERGFLEKYNNSSSVSPQAHGYASTPPPGYHQPQPNIIRQAGYNQLPRKPTTSPFNFQSRPVATIPTTPQLRAAAGADGVVRAVMMTPGNKSTVNTNSTPYPQALNRQQYQLQRQQQQPAVRRLTNGYHFMDGTMRGGGRNPSVQMHQRLPQNRAALQRPFGESTTEMRRVTEAAIPDNDGDEQPPVIPRYDPTSNFDAQRAQQQHPQSRPVYSTPAQMIRTTQPGGVKHNVILMKASDGTQKMVLKPGQFPPGTVISTGQRVVPYRQPTAVQQRQLYTATPGTRVVRIPNANGGAPRQQDHQVMRRVVQASGPRAMEYMDDQGTPPPGQQVRYVLQGGNSGTPNVNPPKVSSRGGPRGGLTMQMVQQQQQHNPEHRRLLAGRQKQKVTTYRDFMASRGYLDTSKFMMQTKPTFLPFEFNEEEEREINEAIAREEAWMRQEEENKTSGYDSSGNPIRSITSSGDTQRAPPYVSNLLPSSNDSPDDKVIKQVLDVMFSQVCRWDRQYGWSKTHVKRARQKNDSDKMQMFSLRKFRMNQRELLITDHMERLKKEINKRRTRMENEAEQQCGLLTPWRKARARPHRAAKPKAEVKKEVINPADITLGGDTYDYVKEQKPTESIATNVSRRRRTSANLSKSEDDRDKPESQSTAPKSKERRTSEPPASHVAFHTPGSATPHDINLSIEHCTCQKIFDASKLYIQCELCARWYHGDCVGVAEQTILGLEHWSCEECIEEQERVKDQPALYCVCQKPYDDTKFYVGCDSCQGWFHPECVGTTRAEAEQAADYNCPACTREAEGYESEASDVSGSSRVSVQLTRADYTHVFELLELLLEHRMSTPFRNPVDLNEFPDYEKFIKKPMDLSTITKKVERTEYLYLSQFVNDVNQMFENAKTYNPKGNAVFKCAETMQEVFDKKLIDVREQMTARQQMLLLATAQQQDPMSSIRKRVQSESQRTVDSLDIDSDQLLPLDANLMRLYDF</sequence>
<dbReference type="Gene3D" id="3.30.40.10">
    <property type="entry name" value="Zinc/RING finger domain, C3HC4 (zinc finger)"/>
    <property type="match status" value="3"/>
</dbReference>
<evidence type="ECO:0007829" key="18">
    <source>
        <dbReference type="PeptideAtlas" id="A0A5S9MQ08"/>
    </source>
</evidence>
<name>A0A5S9MQ08_CAEEL</name>
<dbReference type="ExpressionAtlas" id="A0A5S9MQ08">
    <property type="expression patterns" value="baseline and differential"/>
</dbReference>
<dbReference type="PROSITE" id="PS50016">
    <property type="entry name" value="ZF_PHD_2"/>
    <property type="match status" value="2"/>
</dbReference>
<dbReference type="PROSITE" id="PS50827">
    <property type="entry name" value="DDT"/>
    <property type="match status" value="1"/>
</dbReference>
<dbReference type="InterPro" id="IPR038028">
    <property type="entry name" value="BPTF"/>
</dbReference>
<feature type="compositionally biased region" description="Basic and acidic residues" evidence="11">
    <location>
        <begin position="1160"/>
        <end position="1181"/>
    </location>
</feature>
<comment type="subcellular location">
    <subcellularLocation>
        <location evidence="1">Nucleus</location>
    </subcellularLocation>
</comment>
<organism evidence="15 16">
    <name type="scientific">Caenorhabditis elegans</name>
    <dbReference type="NCBI Taxonomy" id="6239"/>
    <lineage>
        <taxon>Eukaryota</taxon>
        <taxon>Metazoa</taxon>
        <taxon>Ecdysozoa</taxon>
        <taxon>Nematoda</taxon>
        <taxon>Chromadorea</taxon>
        <taxon>Rhabditida</taxon>
        <taxon>Rhabditina</taxon>
        <taxon>Rhabditomorpha</taxon>
        <taxon>Rhabditoidea</taxon>
        <taxon>Rhabditidae</taxon>
        <taxon>Peloderinae</taxon>
        <taxon>Caenorhabditis</taxon>
    </lineage>
</organism>
<evidence type="ECO:0000259" key="13">
    <source>
        <dbReference type="PROSITE" id="PS50016"/>
    </source>
</evidence>
<evidence type="ECO:0000256" key="10">
    <source>
        <dbReference type="PROSITE-ProRule" id="PRU00146"/>
    </source>
</evidence>
<feature type="compositionally biased region" description="Polar residues" evidence="11">
    <location>
        <begin position="1667"/>
        <end position="1686"/>
    </location>
</feature>
<feature type="compositionally biased region" description="Basic and acidic residues" evidence="11">
    <location>
        <begin position="60"/>
        <end position="79"/>
    </location>
</feature>
<keyword evidence="6 9" id="KW-0103">Bromodomain</keyword>
<feature type="region of interest" description="Disordered" evidence="11">
    <location>
        <begin position="1093"/>
        <end position="1124"/>
    </location>
</feature>
<gene>
    <name evidence="15 17" type="primary">nurf-1</name>
    <name evidence="15" type="ORF">CELE_F26H11.2</name>
    <name evidence="17" type="ORF">F26H11.2</name>
</gene>
<evidence type="ECO:0000256" key="4">
    <source>
        <dbReference type="ARBA" id="ARBA00022833"/>
    </source>
</evidence>
<evidence type="ECO:0000259" key="14">
    <source>
        <dbReference type="PROSITE" id="PS50827"/>
    </source>
</evidence>
<dbReference type="Pfam" id="PF00439">
    <property type="entry name" value="Bromodomain"/>
    <property type="match status" value="1"/>
</dbReference>
<feature type="region of interest" description="Disordered" evidence="11">
    <location>
        <begin position="1160"/>
        <end position="1257"/>
    </location>
</feature>
<evidence type="ECO:0000313" key="15">
    <source>
        <dbReference type="EMBL" id="CAA0059157.1"/>
    </source>
</evidence>
<evidence type="ECO:0000256" key="11">
    <source>
        <dbReference type="SAM" id="MobiDB-lite"/>
    </source>
</evidence>
<dbReference type="Proteomes" id="UP000001940">
    <property type="component" value="Chromosome II"/>
</dbReference>
<dbReference type="WormBase" id="F26H11.2s">
    <property type="protein sequence ID" value="CE53890"/>
    <property type="gene ID" value="WBGene00009180"/>
    <property type="gene designation" value="nurf-1"/>
</dbReference>
<dbReference type="InterPro" id="IPR028941">
    <property type="entry name" value="WHIM2_dom"/>
</dbReference>
<dbReference type="CDD" id="cd05509">
    <property type="entry name" value="Bromo_gcn5_like"/>
    <property type="match status" value="1"/>
</dbReference>
<keyword evidence="4" id="KW-0862">Zinc</keyword>
<protein>
    <submittedName>
        <fullName evidence="15">DDT domain-containing protein</fullName>
    </submittedName>
</protein>
<dbReference type="InterPro" id="IPR019787">
    <property type="entry name" value="Znf_PHD-finger"/>
</dbReference>
<dbReference type="PANTHER" id="PTHR45975:SF2">
    <property type="entry name" value="NUCLEOSOME-REMODELING FACTOR SUBUNIT BPTF"/>
    <property type="match status" value="1"/>
</dbReference>
<keyword evidence="5" id="KW-0805">Transcription regulation</keyword>
<keyword evidence="2" id="KW-0479">Metal-binding</keyword>
<dbReference type="InterPro" id="IPR001487">
    <property type="entry name" value="Bromodomain"/>
</dbReference>
<evidence type="ECO:0000256" key="7">
    <source>
        <dbReference type="ARBA" id="ARBA00023163"/>
    </source>
</evidence>
<dbReference type="InterPro" id="IPR011011">
    <property type="entry name" value="Znf_FYVE_PHD"/>
</dbReference>
<feature type="compositionally biased region" description="Acidic residues" evidence="11">
    <location>
        <begin position="118"/>
        <end position="137"/>
    </location>
</feature>
<keyword evidence="16" id="KW-1185">Reference proteome</keyword>
<dbReference type="AGR" id="WB:WBGene00009180"/>
<dbReference type="GO" id="GO:0008270">
    <property type="term" value="F:zinc ion binding"/>
    <property type="evidence" value="ECO:0007669"/>
    <property type="project" value="UniProtKB-KW"/>
</dbReference>
<keyword evidence="18" id="KW-1267">Proteomics identification</keyword>
<dbReference type="PROSITE" id="PS01359">
    <property type="entry name" value="ZF_PHD_1"/>
    <property type="match status" value="1"/>
</dbReference>
<dbReference type="SMR" id="A0A5S9MQ08"/>
<dbReference type="SMART" id="SM00571">
    <property type="entry name" value="DDT"/>
    <property type="match status" value="1"/>
</dbReference>
<keyword evidence="3 10" id="KW-0863">Zinc-finger</keyword>
<evidence type="ECO:0000256" key="5">
    <source>
        <dbReference type="ARBA" id="ARBA00023015"/>
    </source>
</evidence>
<feature type="domain" description="Bromo" evidence="12">
    <location>
        <begin position="2052"/>
        <end position="2122"/>
    </location>
</feature>
<feature type="region of interest" description="Disordered" evidence="11">
    <location>
        <begin position="1839"/>
        <end position="1893"/>
    </location>
</feature>
<reference evidence="15 16" key="1">
    <citation type="journal article" date="1998" name="Science">
        <title>Genome sequence of the nematode C. elegans: a platform for investigating biology.</title>
        <authorList>
            <consortium name="The C. elegans sequencing consortium"/>
            <person name="Sulson J.E."/>
            <person name="Waterston R."/>
        </authorList>
    </citation>
    <scope>NUCLEOTIDE SEQUENCE [LARGE SCALE GENOMIC DNA]</scope>
    <source>
        <strain evidence="15 16">Bristol N2</strain>
    </source>
</reference>
<evidence type="ECO:0000256" key="8">
    <source>
        <dbReference type="ARBA" id="ARBA00023242"/>
    </source>
</evidence>
<evidence type="ECO:0000256" key="2">
    <source>
        <dbReference type="ARBA" id="ARBA00022723"/>
    </source>
</evidence>
<dbReference type="PROSITE" id="PS50014">
    <property type="entry name" value="BROMODOMAIN_2"/>
    <property type="match status" value="1"/>
</dbReference>
<evidence type="ECO:0000259" key="12">
    <source>
        <dbReference type="PROSITE" id="PS50014"/>
    </source>
</evidence>
<dbReference type="Pfam" id="PF02791">
    <property type="entry name" value="DDT"/>
    <property type="match status" value="1"/>
</dbReference>
<dbReference type="PRINTS" id="PR00503">
    <property type="entry name" value="BROMODOMAIN"/>
</dbReference>
<feature type="region of interest" description="Disordered" evidence="11">
    <location>
        <begin position="1659"/>
        <end position="1703"/>
    </location>
</feature>
<evidence type="ECO:0000256" key="6">
    <source>
        <dbReference type="ARBA" id="ARBA00023117"/>
    </source>
</evidence>
<dbReference type="GO" id="GO:0006357">
    <property type="term" value="P:regulation of transcription by RNA polymerase II"/>
    <property type="evidence" value="ECO:0007669"/>
    <property type="project" value="InterPro"/>
</dbReference>
<feature type="region of interest" description="Disordered" evidence="11">
    <location>
        <begin position="1415"/>
        <end position="1435"/>
    </location>
</feature>
<dbReference type="InterPro" id="IPR019786">
    <property type="entry name" value="Zinc_finger_PHD-type_CS"/>
</dbReference>
<dbReference type="RefSeq" id="NP_001364539.1">
    <property type="nucleotide sequence ID" value="NM_001377899.3"/>
</dbReference>
<dbReference type="InterPro" id="IPR036427">
    <property type="entry name" value="Bromodomain-like_sf"/>
</dbReference>
<feature type="compositionally biased region" description="Basic and acidic residues" evidence="11">
    <location>
        <begin position="1857"/>
        <end position="1866"/>
    </location>
</feature>
<dbReference type="Pfam" id="PF15613">
    <property type="entry name" value="WSD"/>
    <property type="match status" value="1"/>
</dbReference>
<dbReference type="GeneID" id="175098"/>
<dbReference type="SUPFAM" id="SSF57903">
    <property type="entry name" value="FYVE/PHD zinc finger"/>
    <property type="match status" value="3"/>
</dbReference>
<dbReference type="InterPro" id="IPR018501">
    <property type="entry name" value="DDT_dom"/>
</dbReference>
<evidence type="ECO:0000256" key="1">
    <source>
        <dbReference type="ARBA" id="ARBA00004123"/>
    </source>
</evidence>
<dbReference type="Gene3D" id="1.20.920.10">
    <property type="entry name" value="Bromodomain-like"/>
    <property type="match status" value="1"/>
</dbReference>
<dbReference type="InterPro" id="IPR013083">
    <property type="entry name" value="Znf_RING/FYVE/PHD"/>
</dbReference>
<feature type="domain" description="DDT" evidence="14">
    <location>
        <begin position="196"/>
        <end position="256"/>
    </location>
</feature>
<feature type="region of interest" description="Disordered" evidence="11">
    <location>
        <begin position="1"/>
        <end position="137"/>
    </location>
</feature>
<accession>A0A5S9MQ08</accession>
<dbReference type="CDD" id="cd15560">
    <property type="entry name" value="PHD2_3_BPTF"/>
    <property type="match status" value="1"/>
</dbReference>